<dbReference type="RefSeq" id="WP_106205035.1">
    <property type="nucleotide sequence ID" value="NZ_PVTD01000004.1"/>
</dbReference>
<dbReference type="AlphaFoldDB" id="A0A2T0RR58"/>
<dbReference type="SUPFAM" id="SSF53474">
    <property type="entry name" value="alpha/beta-Hydrolases"/>
    <property type="match status" value="1"/>
</dbReference>
<dbReference type="InterPro" id="IPR029058">
    <property type="entry name" value="AB_hydrolase_fold"/>
</dbReference>
<dbReference type="OrthoDB" id="9804723at2"/>
<sequence length="245" mass="26503">MLGNSRAWQPLAEHLGDSITMYAPDMPGHGAADPWPGGGNLFEAASRACRPCLDARQHLLGHSFGAVVALRLAMERPELVRSLTLIEPVLFAALGEHPQAADQRAEVDRLDFWLRAGNRVAAARYFTETWGTGAPWDSFREDQRAYILDRIHAVPDQWPGLYGDCAGLLAPGRLEALELPVLLIGGGRSPGAISVILSTLARRLPRSRCEMVPTAGHMVPITHASETASLMRPHLASAPRLESGA</sequence>
<accession>A0A2T0RR58</accession>
<gene>
    <name evidence="3" type="ORF">CLV78_104132</name>
</gene>
<dbReference type="PRINTS" id="PR00111">
    <property type="entry name" value="ABHYDROLASE"/>
</dbReference>
<dbReference type="PANTHER" id="PTHR43798">
    <property type="entry name" value="MONOACYLGLYCEROL LIPASE"/>
    <property type="match status" value="1"/>
</dbReference>
<keyword evidence="1" id="KW-0378">Hydrolase</keyword>
<dbReference type="Pfam" id="PF00561">
    <property type="entry name" value="Abhydrolase_1"/>
    <property type="match status" value="1"/>
</dbReference>
<feature type="domain" description="AB hydrolase-1" evidence="2">
    <location>
        <begin position="2"/>
        <end position="223"/>
    </location>
</feature>
<dbReference type="GO" id="GO:0016020">
    <property type="term" value="C:membrane"/>
    <property type="evidence" value="ECO:0007669"/>
    <property type="project" value="TreeGrafter"/>
</dbReference>
<evidence type="ECO:0000313" key="4">
    <source>
        <dbReference type="Proteomes" id="UP000239480"/>
    </source>
</evidence>
<dbReference type="Gene3D" id="3.40.50.1820">
    <property type="entry name" value="alpha/beta hydrolase"/>
    <property type="match status" value="1"/>
</dbReference>
<protein>
    <submittedName>
        <fullName evidence="3">Pimeloyl-ACP methyl ester carboxylesterase</fullName>
    </submittedName>
</protein>
<keyword evidence="4" id="KW-1185">Reference proteome</keyword>
<dbReference type="Proteomes" id="UP000239480">
    <property type="component" value="Unassembled WGS sequence"/>
</dbReference>
<evidence type="ECO:0000256" key="1">
    <source>
        <dbReference type="ARBA" id="ARBA00022801"/>
    </source>
</evidence>
<evidence type="ECO:0000313" key="3">
    <source>
        <dbReference type="EMBL" id="PRY23641.1"/>
    </source>
</evidence>
<name>A0A2T0RR58_9RHOB</name>
<evidence type="ECO:0000259" key="2">
    <source>
        <dbReference type="Pfam" id="PF00561"/>
    </source>
</evidence>
<dbReference type="GO" id="GO:0016787">
    <property type="term" value="F:hydrolase activity"/>
    <property type="evidence" value="ECO:0007669"/>
    <property type="project" value="UniProtKB-KW"/>
</dbReference>
<dbReference type="InterPro" id="IPR000073">
    <property type="entry name" value="AB_hydrolase_1"/>
</dbReference>
<organism evidence="3 4">
    <name type="scientific">Aliiruegeria haliotis</name>
    <dbReference type="NCBI Taxonomy" id="1280846"/>
    <lineage>
        <taxon>Bacteria</taxon>
        <taxon>Pseudomonadati</taxon>
        <taxon>Pseudomonadota</taxon>
        <taxon>Alphaproteobacteria</taxon>
        <taxon>Rhodobacterales</taxon>
        <taxon>Roseobacteraceae</taxon>
        <taxon>Aliiruegeria</taxon>
    </lineage>
</organism>
<reference evidence="3 4" key="1">
    <citation type="submission" date="2018-03" db="EMBL/GenBank/DDBJ databases">
        <title>Genomic Encyclopedia of Archaeal and Bacterial Type Strains, Phase II (KMG-II): from individual species to whole genera.</title>
        <authorList>
            <person name="Goeker M."/>
        </authorList>
    </citation>
    <scope>NUCLEOTIDE SEQUENCE [LARGE SCALE GENOMIC DNA]</scope>
    <source>
        <strain evidence="3 4">DSM 29328</strain>
    </source>
</reference>
<dbReference type="InterPro" id="IPR050266">
    <property type="entry name" value="AB_hydrolase_sf"/>
</dbReference>
<comment type="caution">
    <text evidence="3">The sequence shown here is derived from an EMBL/GenBank/DDBJ whole genome shotgun (WGS) entry which is preliminary data.</text>
</comment>
<dbReference type="PANTHER" id="PTHR43798:SF31">
    <property type="entry name" value="AB HYDROLASE SUPERFAMILY PROTEIN YCLE"/>
    <property type="match status" value="1"/>
</dbReference>
<dbReference type="EMBL" id="PVTD01000004">
    <property type="protein sequence ID" value="PRY23641.1"/>
    <property type="molecule type" value="Genomic_DNA"/>
</dbReference>
<proteinExistence type="predicted"/>